<dbReference type="SUPFAM" id="SSF56194">
    <property type="entry name" value="Uridine diphospho-N-Acetylenolpyruvylglucosamine reductase, MurB, C-terminal domain"/>
    <property type="match status" value="1"/>
</dbReference>
<keyword evidence="13 16" id="KW-0131">Cell cycle</keyword>
<evidence type="ECO:0000256" key="1">
    <source>
        <dbReference type="ARBA" id="ARBA00001974"/>
    </source>
</evidence>
<dbReference type="GO" id="GO:0071555">
    <property type="term" value="P:cell wall organization"/>
    <property type="evidence" value="ECO:0007669"/>
    <property type="project" value="UniProtKB-KW"/>
</dbReference>
<gene>
    <name evidence="16 18" type="primary">murB</name>
    <name evidence="18" type="ORF">EUAN_15050</name>
</gene>
<keyword evidence="11 16" id="KW-0573">Peptidoglycan synthesis</keyword>
<evidence type="ECO:0000256" key="4">
    <source>
        <dbReference type="ARBA" id="ARBA00004752"/>
    </source>
</evidence>
<dbReference type="InterPro" id="IPR016167">
    <property type="entry name" value="FAD-bd_PCMH_sub1"/>
</dbReference>
<dbReference type="GO" id="GO:0009252">
    <property type="term" value="P:peptidoglycan biosynthetic process"/>
    <property type="evidence" value="ECO:0007669"/>
    <property type="project" value="UniProtKB-UniRule"/>
</dbReference>
<comment type="pathway">
    <text evidence="4 16">Cell wall biogenesis; peptidoglycan biosynthesis.</text>
</comment>
<dbReference type="EC" id="1.3.1.98" evidence="16"/>
<evidence type="ECO:0000256" key="15">
    <source>
        <dbReference type="ARBA" id="ARBA00048914"/>
    </source>
</evidence>
<dbReference type="InterPro" id="IPR006094">
    <property type="entry name" value="Oxid_FAD_bind_N"/>
</dbReference>
<feature type="active site" evidence="16">
    <location>
        <position position="297"/>
    </location>
</feature>
<keyword evidence="5 16" id="KW-0963">Cytoplasm</keyword>
<dbReference type="Pfam" id="PF01565">
    <property type="entry name" value="FAD_binding_4"/>
    <property type="match status" value="1"/>
</dbReference>
<dbReference type="STRING" id="39480.EUAN_15050"/>
<proteinExistence type="inferred from homology"/>
<keyword evidence="6 16" id="KW-0132">Cell division</keyword>
<name>A0A1S1V7C1_9FIRM</name>
<evidence type="ECO:0000259" key="17">
    <source>
        <dbReference type="PROSITE" id="PS51387"/>
    </source>
</evidence>
<feature type="domain" description="FAD-binding PCMH-type" evidence="17">
    <location>
        <begin position="33"/>
        <end position="198"/>
    </location>
</feature>
<dbReference type="InterPro" id="IPR011601">
    <property type="entry name" value="MurB_C"/>
</dbReference>
<evidence type="ECO:0000256" key="9">
    <source>
        <dbReference type="ARBA" id="ARBA00022857"/>
    </source>
</evidence>
<dbReference type="GO" id="GO:0008360">
    <property type="term" value="P:regulation of cell shape"/>
    <property type="evidence" value="ECO:0007669"/>
    <property type="project" value="UniProtKB-KW"/>
</dbReference>
<reference evidence="18 19" key="1">
    <citation type="submission" date="2016-09" db="EMBL/GenBank/DDBJ databases">
        <title>Genome sequence of Eubacterium angustum.</title>
        <authorList>
            <person name="Poehlein A."/>
            <person name="Daniel R."/>
        </authorList>
    </citation>
    <scope>NUCLEOTIDE SEQUENCE [LARGE SCALE GENOMIC DNA]</scope>
    <source>
        <strain evidence="18 19">DSM 1989</strain>
    </source>
</reference>
<dbReference type="GO" id="GO:0071949">
    <property type="term" value="F:FAD binding"/>
    <property type="evidence" value="ECO:0007669"/>
    <property type="project" value="InterPro"/>
</dbReference>
<dbReference type="NCBIfam" id="NF010480">
    <property type="entry name" value="PRK13905.1"/>
    <property type="match status" value="1"/>
</dbReference>
<dbReference type="Proteomes" id="UP000180254">
    <property type="component" value="Unassembled WGS sequence"/>
</dbReference>
<dbReference type="PROSITE" id="PS51387">
    <property type="entry name" value="FAD_PCMH"/>
    <property type="match status" value="1"/>
</dbReference>
<dbReference type="Gene3D" id="3.30.43.10">
    <property type="entry name" value="Uridine Diphospho-n-acetylenolpyruvylglucosamine Reductase, domain 2"/>
    <property type="match status" value="1"/>
</dbReference>
<dbReference type="SUPFAM" id="SSF56176">
    <property type="entry name" value="FAD-binding/transporter-associated domain-like"/>
    <property type="match status" value="1"/>
</dbReference>
<evidence type="ECO:0000256" key="5">
    <source>
        <dbReference type="ARBA" id="ARBA00022490"/>
    </source>
</evidence>
<dbReference type="Gene3D" id="3.90.78.10">
    <property type="entry name" value="UDP-N-acetylenolpyruvoylglucosamine reductase, C-terminal domain"/>
    <property type="match status" value="1"/>
</dbReference>
<dbReference type="InterPro" id="IPR036635">
    <property type="entry name" value="MurB_C_sf"/>
</dbReference>
<dbReference type="PANTHER" id="PTHR21071:SF4">
    <property type="entry name" value="UDP-N-ACETYLENOLPYRUVOYLGLUCOSAMINE REDUCTASE"/>
    <property type="match status" value="1"/>
</dbReference>
<feature type="active site" description="Proton donor" evidence="16">
    <location>
        <position position="227"/>
    </location>
</feature>
<keyword evidence="14 16" id="KW-0961">Cell wall biogenesis/degradation</keyword>
<dbReference type="NCBIfam" id="TIGR00179">
    <property type="entry name" value="murB"/>
    <property type="match status" value="1"/>
</dbReference>
<evidence type="ECO:0000256" key="14">
    <source>
        <dbReference type="ARBA" id="ARBA00023316"/>
    </source>
</evidence>
<dbReference type="OrthoDB" id="9804753at2"/>
<dbReference type="InterPro" id="IPR036318">
    <property type="entry name" value="FAD-bd_PCMH-like_sf"/>
</dbReference>
<comment type="cofactor">
    <cofactor evidence="1 16">
        <name>FAD</name>
        <dbReference type="ChEBI" id="CHEBI:57692"/>
    </cofactor>
</comment>
<dbReference type="HAMAP" id="MF_00037">
    <property type="entry name" value="MurB"/>
    <property type="match status" value="1"/>
</dbReference>
<comment type="function">
    <text evidence="2 16">Cell wall formation.</text>
</comment>
<keyword evidence="8 16" id="KW-0274">FAD</keyword>
<evidence type="ECO:0000256" key="2">
    <source>
        <dbReference type="ARBA" id="ARBA00003921"/>
    </source>
</evidence>
<dbReference type="UniPathway" id="UPA00219"/>
<dbReference type="GO" id="GO:0005829">
    <property type="term" value="C:cytosol"/>
    <property type="evidence" value="ECO:0007669"/>
    <property type="project" value="TreeGrafter"/>
</dbReference>
<dbReference type="AlphaFoldDB" id="A0A1S1V7C1"/>
<keyword evidence="9 16" id="KW-0521">NADP</keyword>
<evidence type="ECO:0000313" key="19">
    <source>
        <dbReference type="Proteomes" id="UP000180254"/>
    </source>
</evidence>
<dbReference type="Gene3D" id="3.30.465.10">
    <property type="match status" value="1"/>
</dbReference>
<dbReference type="EMBL" id="MKIE01000005">
    <property type="protein sequence ID" value="OHW62057.1"/>
    <property type="molecule type" value="Genomic_DNA"/>
</dbReference>
<evidence type="ECO:0000256" key="12">
    <source>
        <dbReference type="ARBA" id="ARBA00023002"/>
    </source>
</evidence>
<dbReference type="RefSeq" id="WP_071063270.1">
    <property type="nucleotide sequence ID" value="NZ_MKIE01000005.1"/>
</dbReference>
<dbReference type="InterPro" id="IPR016166">
    <property type="entry name" value="FAD-bd_PCMH"/>
</dbReference>
<protein>
    <recommendedName>
        <fullName evidence="16">UDP-N-acetylenolpyruvoylglucosamine reductase</fullName>
        <ecNumber evidence="16">1.3.1.98</ecNumber>
    </recommendedName>
    <alternativeName>
        <fullName evidence="16">UDP-N-acetylmuramate dehydrogenase</fullName>
    </alternativeName>
</protein>
<evidence type="ECO:0000256" key="6">
    <source>
        <dbReference type="ARBA" id="ARBA00022618"/>
    </source>
</evidence>
<keyword evidence="19" id="KW-1185">Reference proteome</keyword>
<dbReference type="PANTHER" id="PTHR21071">
    <property type="entry name" value="UDP-N-ACETYLENOLPYRUVOYLGLUCOSAMINE REDUCTASE"/>
    <property type="match status" value="1"/>
</dbReference>
<dbReference type="GO" id="GO:0051301">
    <property type="term" value="P:cell division"/>
    <property type="evidence" value="ECO:0007669"/>
    <property type="project" value="UniProtKB-KW"/>
</dbReference>
<comment type="caution">
    <text evidence="18">The sequence shown here is derived from an EMBL/GenBank/DDBJ whole genome shotgun (WGS) entry which is preliminary data.</text>
</comment>
<comment type="similarity">
    <text evidence="16">Belongs to the MurB family.</text>
</comment>
<evidence type="ECO:0000256" key="13">
    <source>
        <dbReference type="ARBA" id="ARBA00023306"/>
    </source>
</evidence>
<evidence type="ECO:0000256" key="7">
    <source>
        <dbReference type="ARBA" id="ARBA00022630"/>
    </source>
</evidence>
<keyword evidence="7 16" id="KW-0285">Flavoprotein</keyword>
<evidence type="ECO:0000256" key="16">
    <source>
        <dbReference type="HAMAP-Rule" id="MF_00037"/>
    </source>
</evidence>
<evidence type="ECO:0000256" key="10">
    <source>
        <dbReference type="ARBA" id="ARBA00022960"/>
    </source>
</evidence>
<evidence type="ECO:0000256" key="3">
    <source>
        <dbReference type="ARBA" id="ARBA00004496"/>
    </source>
</evidence>
<sequence length="305" mass="33139">MDKERILEKIESVVANGRVMVDEPMKRHTTFKIGGPADLLVEPSSIEEVEDVLNICRSEDIPVTVIGNGSNLLVRDGGIRGVVVKIAELLSDVSVYEEKIVAEAGALMSKISSKALEHSLGGFEFASGIPGTIGGAVTMNAGAYGGEIKDYVSAVTCIDSEGQVKEYSGEEMAFGYRKSLVQAEGLVVLKVEISLNRGDRDEIKSKIDDYTERRTSKQPLHLPSGGSTFKRPEGYFAGKLIEDAGLRGLRHRNIQVSEKHCGFVVNLGESKAEDVLNLIGVVQKTVYDKFGIQLEPEIRIIGEEI</sequence>
<evidence type="ECO:0000256" key="11">
    <source>
        <dbReference type="ARBA" id="ARBA00022984"/>
    </source>
</evidence>
<accession>A0A1S1V7C1</accession>
<keyword evidence="12 16" id="KW-0560">Oxidoreductase</keyword>
<evidence type="ECO:0000313" key="18">
    <source>
        <dbReference type="EMBL" id="OHW62057.1"/>
    </source>
</evidence>
<organism evidence="18 19">
    <name type="scientific">Andreesenia angusta</name>
    <dbReference type="NCBI Taxonomy" id="39480"/>
    <lineage>
        <taxon>Bacteria</taxon>
        <taxon>Bacillati</taxon>
        <taxon>Bacillota</taxon>
        <taxon>Tissierellia</taxon>
        <taxon>Tissierellales</taxon>
        <taxon>Gottschalkiaceae</taxon>
        <taxon>Andreesenia</taxon>
    </lineage>
</organism>
<comment type="catalytic activity">
    <reaction evidence="15 16">
        <text>UDP-N-acetyl-alpha-D-muramate + NADP(+) = UDP-N-acetyl-3-O-(1-carboxyvinyl)-alpha-D-glucosamine + NADPH + H(+)</text>
        <dbReference type="Rhea" id="RHEA:12248"/>
        <dbReference type="ChEBI" id="CHEBI:15378"/>
        <dbReference type="ChEBI" id="CHEBI:57783"/>
        <dbReference type="ChEBI" id="CHEBI:58349"/>
        <dbReference type="ChEBI" id="CHEBI:68483"/>
        <dbReference type="ChEBI" id="CHEBI:70757"/>
        <dbReference type="EC" id="1.3.1.98"/>
    </reaction>
</comment>
<evidence type="ECO:0000256" key="8">
    <source>
        <dbReference type="ARBA" id="ARBA00022827"/>
    </source>
</evidence>
<keyword evidence="10 16" id="KW-0133">Cell shape</keyword>
<dbReference type="Pfam" id="PF02873">
    <property type="entry name" value="MurB_C"/>
    <property type="match status" value="1"/>
</dbReference>
<feature type="active site" evidence="16">
    <location>
        <position position="177"/>
    </location>
</feature>
<dbReference type="InterPro" id="IPR016169">
    <property type="entry name" value="FAD-bd_PCMH_sub2"/>
</dbReference>
<comment type="subcellular location">
    <subcellularLocation>
        <location evidence="3 16">Cytoplasm</location>
    </subcellularLocation>
</comment>
<dbReference type="InterPro" id="IPR003170">
    <property type="entry name" value="MurB"/>
</dbReference>
<dbReference type="GO" id="GO:0008762">
    <property type="term" value="F:UDP-N-acetylmuramate dehydrogenase activity"/>
    <property type="evidence" value="ECO:0007669"/>
    <property type="project" value="UniProtKB-UniRule"/>
</dbReference>